<dbReference type="EMBL" id="JAGFNK010000771">
    <property type="protein sequence ID" value="KAI9440241.1"/>
    <property type="molecule type" value="Genomic_DNA"/>
</dbReference>
<protein>
    <submittedName>
        <fullName evidence="1">Outer membrane protein beta-barrel family-domain-containing protein</fullName>
    </submittedName>
</protein>
<evidence type="ECO:0000313" key="2">
    <source>
        <dbReference type="Proteomes" id="UP001207468"/>
    </source>
</evidence>
<dbReference type="Proteomes" id="UP001207468">
    <property type="component" value="Unassembled WGS sequence"/>
</dbReference>
<sequence length="431" mass="47952">MRTEPVCLSHSRQTYLLDGATGQYDILDSALSNEYNNTYHSHTVGLNYRVVGKKYNLTAGSGVQFGEQNSVNQSKGYTIDNKYTNLTPTANFTYNFTKTKSLRLFYTGRTGQPSVSQLQPLTTTSDSINFSTGNTRLKQQFTHSFRLLYHSFDVVTQQAMFITINASAITNDIQNSTVYLKTIDPTVTNPLAQITMPVNLNGTYNVAGTFMYSFPLRKPKSNLTFTTNVNYGQSQNLLNDTSNYTRNTKVGETIGWTTNLKDNFDMNFFSTTGYNYGSQTLNKGSNTSTYNETLSTEATYYTHSGWIVASDFSYNINWGLSAGYNTSYPVWNASFSKQVMKNKAGEIKLYVFDLLNKNANVSHTVNGPTTTDSRNMVLPRYFMLSFTYNLRRFGATGNQQRMPGLFRGNRDGGNGGFGGGFGGGGRGRGPL</sequence>
<evidence type="ECO:0000313" key="1">
    <source>
        <dbReference type="EMBL" id="KAI9440241.1"/>
    </source>
</evidence>
<comment type="caution">
    <text evidence="1">The sequence shown here is derived from an EMBL/GenBank/DDBJ whole genome shotgun (WGS) entry which is preliminary data.</text>
</comment>
<gene>
    <name evidence="1" type="ORF">F5148DRAFT_1293543</name>
</gene>
<keyword evidence="2" id="KW-1185">Reference proteome</keyword>
<accession>A0ACC0TTR7</accession>
<proteinExistence type="predicted"/>
<reference evidence="1" key="1">
    <citation type="submission" date="2021-03" db="EMBL/GenBank/DDBJ databases">
        <title>Evolutionary priming and transition to the ectomycorrhizal habit in an iconic lineage of mushroom-forming fungi: is preadaptation a requirement?</title>
        <authorList>
            <consortium name="DOE Joint Genome Institute"/>
            <person name="Looney B.P."/>
            <person name="Miyauchi S."/>
            <person name="Morin E."/>
            <person name="Drula E."/>
            <person name="Courty P.E."/>
            <person name="Chicoki N."/>
            <person name="Fauchery L."/>
            <person name="Kohler A."/>
            <person name="Kuo A."/>
            <person name="LaButti K."/>
            <person name="Pangilinan J."/>
            <person name="Lipzen A."/>
            <person name="Riley R."/>
            <person name="Andreopoulos W."/>
            <person name="He G."/>
            <person name="Johnson J."/>
            <person name="Barry K.W."/>
            <person name="Grigoriev I.V."/>
            <person name="Nagy L."/>
            <person name="Hibbett D."/>
            <person name="Henrissat B."/>
            <person name="Matheny P.B."/>
            <person name="Labbe J."/>
            <person name="Martin A.F."/>
        </authorList>
    </citation>
    <scope>NUCLEOTIDE SEQUENCE</scope>
    <source>
        <strain evidence="1">BPL698</strain>
    </source>
</reference>
<name>A0ACC0TTR7_9AGAM</name>
<organism evidence="1 2">
    <name type="scientific">Russula earlei</name>
    <dbReference type="NCBI Taxonomy" id="71964"/>
    <lineage>
        <taxon>Eukaryota</taxon>
        <taxon>Fungi</taxon>
        <taxon>Dikarya</taxon>
        <taxon>Basidiomycota</taxon>
        <taxon>Agaricomycotina</taxon>
        <taxon>Agaricomycetes</taxon>
        <taxon>Russulales</taxon>
        <taxon>Russulaceae</taxon>
        <taxon>Russula</taxon>
    </lineage>
</organism>